<dbReference type="GO" id="GO:0003677">
    <property type="term" value="F:DNA binding"/>
    <property type="evidence" value="ECO:0007669"/>
    <property type="project" value="UniProtKB-KW"/>
</dbReference>
<dbReference type="SMART" id="SM00866">
    <property type="entry name" value="UTRA"/>
    <property type="match status" value="1"/>
</dbReference>
<comment type="caution">
    <text evidence="5">The sequence shown here is derived from an EMBL/GenBank/DDBJ whole genome shotgun (WGS) entry which is preliminary data.</text>
</comment>
<dbReference type="InterPro" id="IPR028978">
    <property type="entry name" value="Chorismate_lyase_/UTRA_dom_sf"/>
</dbReference>
<dbReference type="SUPFAM" id="SSF64288">
    <property type="entry name" value="Chorismate lyase-like"/>
    <property type="match status" value="1"/>
</dbReference>
<evidence type="ECO:0000256" key="1">
    <source>
        <dbReference type="ARBA" id="ARBA00023015"/>
    </source>
</evidence>
<dbReference type="Gene3D" id="3.40.1410.10">
    <property type="entry name" value="Chorismate lyase-like"/>
    <property type="match status" value="1"/>
</dbReference>
<feature type="domain" description="HTH gntR-type" evidence="4">
    <location>
        <begin position="7"/>
        <end position="73"/>
    </location>
</feature>
<evidence type="ECO:0000313" key="5">
    <source>
        <dbReference type="EMBL" id="RCK60099.1"/>
    </source>
</evidence>
<dbReference type="Proteomes" id="UP000253508">
    <property type="component" value="Unassembled WGS sequence"/>
</dbReference>
<dbReference type="SMART" id="SM00345">
    <property type="entry name" value="HTH_GNTR"/>
    <property type="match status" value="1"/>
</dbReference>
<evidence type="ECO:0000259" key="4">
    <source>
        <dbReference type="PROSITE" id="PS50949"/>
    </source>
</evidence>
<dbReference type="PROSITE" id="PS50949">
    <property type="entry name" value="HTH_GNTR"/>
    <property type="match status" value="1"/>
</dbReference>
<protein>
    <submittedName>
        <fullName evidence="5">GntR family transcriptional regulator</fullName>
    </submittedName>
</protein>
<dbReference type="OrthoDB" id="3194402at2"/>
<keyword evidence="2" id="KW-0238">DNA-binding</keyword>
<dbReference type="Gene3D" id="1.10.10.10">
    <property type="entry name" value="Winged helix-like DNA-binding domain superfamily/Winged helix DNA-binding domain"/>
    <property type="match status" value="1"/>
</dbReference>
<dbReference type="GO" id="GO:0003700">
    <property type="term" value="F:DNA-binding transcription factor activity"/>
    <property type="evidence" value="ECO:0007669"/>
    <property type="project" value="InterPro"/>
</dbReference>
<name>A0A367Y3B6_9MICO</name>
<dbReference type="EMBL" id="QORO01000002">
    <property type="protein sequence ID" value="RCK60099.1"/>
    <property type="molecule type" value="Genomic_DNA"/>
</dbReference>
<keyword evidence="3" id="KW-0804">Transcription</keyword>
<dbReference type="InterPro" id="IPR011663">
    <property type="entry name" value="UTRA"/>
</dbReference>
<dbReference type="Pfam" id="PF07702">
    <property type="entry name" value="UTRA"/>
    <property type="match status" value="1"/>
</dbReference>
<dbReference type="SUPFAM" id="SSF46785">
    <property type="entry name" value="Winged helix' DNA-binding domain"/>
    <property type="match status" value="1"/>
</dbReference>
<sequence>MDSSTGTSKYRAVRDHLVERIGTMRVGDRLPSEKELCEELGVSRITLRHAVDGLVQDGRLAREHGRGTFVSAPKPGIHYPERFADIVTGFHRQQTSAGHTVATRVLRQELVAADNEIARLLDVPSGARVVELVRLRFVNGQLHQHVVTYLPHDRFPECASADFTTGSLFDYLHERYGVVLSRNDMRVGVEEATADVALNLEVAPSLRLLAVASTVYDQDGHPVAHGVARHTPLNSEIELSLRVAGPTPQEA</sequence>
<reference evidence="5 6" key="1">
    <citation type="submission" date="2018-07" db="EMBL/GenBank/DDBJ databases">
        <title>Microbacterium endoborsara sp. nov., a novel actinobacterium isolated from Borszczowia aralocaspica.</title>
        <authorList>
            <person name="An D."/>
        </authorList>
    </citation>
    <scope>NUCLEOTIDE SEQUENCE [LARGE SCALE GENOMIC DNA]</scope>
    <source>
        <strain evidence="5 6">C1.15228</strain>
    </source>
</reference>
<dbReference type="InterPro" id="IPR036388">
    <property type="entry name" value="WH-like_DNA-bd_sf"/>
</dbReference>
<dbReference type="RefSeq" id="WP_114117713.1">
    <property type="nucleotide sequence ID" value="NZ_BMHU01000003.1"/>
</dbReference>
<dbReference type="InterPro" id="IPR036390">
    <property type="entry name" value="WH_DNA-bd_sf"/>
</dbReference>
<gene>
    <name evidence="5" type="ORF">DTO57_08175</name>
</gene>
<dbReference type="CDD" id="cd07377">
    <property type="entry name" value="WHTH_GntR"/>
    <property type="match status" value="1"/>
</dbReference>
<evidence type="ECO:0000256" key="2">
    <source>
        <dbReference type="ARBA" id="ARBA00023125"/>
    </source>
</evidence>
<keyword evidence="1" id="KW-0805">Transcription regulation</keyword>
<dbReference type="PRINTS" id="PR00035">
    <property type="entry name" value="HTHGNTR"/>
</dbReference>
<proteinExistence type="predicted"/>
<organism evidence="5 6">
    <name type="scientific">Microbacterium sorbitolivorans</name>
    <dbReference type="NCBI Taxonomy" id="1867410"/>
    <lineage>
        <taxon>Bacteria</taxon>
        <taxon>Bacillati</taxon>
        <taxon>Actinomycetota</taxon>
        <taxon>Actinomycetes</taxon>
        <taxon>Micrococcales</taxon>
        <taxon>Microbacteriaceae</taxon>
        <taxon>Microbacterium</taxon>
    </lineage>
</organism>
<dbReference type="AlphaFoldDB" id="A0A367Y3B6"/>
<keyword evidence="6" id="KW-1185">Reference proteome</keyword>
<dbReference type="Pfam" id="PF00392">
    <property type="entry name" value="GntR"/>
    <property type="match status" value="1"/>
</dbReference>
<dbReference type="PANTHER" id="PTHR44846">
    <property type="entry name" value="MANNOSYL-D-GLYCERATE TRANSPORT/METABOLISM SYSTEM REPRESSOR MNGR-RELATED"/>
    <property type="match status" value="1"/>
</dbReference>
<dbReference type="InterPro" id="IPR000524">
    <property type="entry name" value="Tscrpt_reg_HTH_GntR"/>
</dbReference>
<dbReference type="InterPro" id="IPR050679">
    <property type="entry name" value="Bact_HTH_transcr_reg"/>
</dbReference>
<accession>A0A367Y3B6</accession>
<evidence type="ECO:0000313" key="6">
    <source>
        <dbReference type="Proteomes" id="UP000253508"/>
    </source>
</evidence>
<dbReference type="GO" id="GO:0045892">
    <property type="term" value="P:negative regulation of DNA-templated transcription"/>
    <property type="evidence" value="ECO:0007669"/>
    <property type="project" value="TreeGrafter"/>
</dbReference>
<dbReference type="PANTHER" id="PTHR44846:SF1">
    <property type="entry name" value="MANNOSYL-D-GLYCERATE TRANSPORT_METABOLISM SYSTEM REPRESSOR MNGR-RELATED"/>
    <property type="match status" value="1"/>
</dbReference>
<evidence type="ECO:0000256" key="3">
    <source>
        <dbReference type="ARBA" id="ARBA00023163"/>
    </source>
</evidence>